<evidence type="ECO:0000313" key="2">
    <source>
        <dbReference type="Proteomes" id="UP000008037"/>
    </source>
</evidence>
<dbReference type="InParanoid" id="K0IH68"/>
<proteinExistence type="predicted"/>
<dbReference type="KEGG" id="nga:Ngar_c12430"/>
<sequence length="105" mass="12525">MTRKSKRTQPLSLKDRDIKRRHDRHIRKLIRGNETLRGLYMDPDVAKYSAEIESLLEQFYFSGMAWGWTLRDGTCKKVDARILMQSSHFFAFSRMPRTVQIRIYA</sequence>
<dbReference type="AlphaFoldDB" id="K0IH68"/>
<dbReference type="BioCyc" id="CNIT1237085:G1324-1241-MONOMER"/>
<dbReference type="EMBL" id="CP002408">
    <property type="protein sequence ID" value="AFU58183.1"/>
    <property type="molecule type" value="Genomic_DNA"/>
</dbReference>
<gene>
    <name evidence="1" type="ordered locus">Ngar_c12430</name>
</gene>
<keyword evidence="2" id="KW-1185">Reference proteome</keyword>
<name>K0IH68_NITGG</name>
<accession>K0IH68</accession>
<dbReference type="HOGENOM" id="CLU_2230464_0_0_2"/>
<protein>
    <submittedName>
        <fullName evidence="1">Uncharacterized protein</fullName>
    </submittedName>
</protein>
<organism evidence="1 2">
    <name type="scientific">Nitrososphaera gargensis (strain Ga9.2)</name>
    <dbReference type="NCBI Taxonomy" id="1237085"/>
    <lineage>
        <taxon>Archaea</taxon>
        <taxon>Nitrososphaerota</taxon>
        <taxon>Nitrososphaeria</taxon>
        <taxon>Nitrososphaerales</taxon>
        <taxon>Nitrososphaeraceae</taxon>
        <taxon>Nitrososphaera</taxon>
    </lineage>
</organism>
<reference evidence="1 2" key="1">
    <citation type="journal article" date="2012" name="Environ. Microbiol.">
        <title>The genome of the ammonia-oxidizing Candidatus Nitrososphaera gargensis: insights into metabolic versatility and environmental adaptations.</title>
        <authorList>
            <person name="Spang A."/>
            <person name="Poehlein A."/>
            <person name="Offre P."/>
            <person name="Zumbragel S."/>
            <person name="Haider S."/>
            <person name="Rychlik N."/>
            <person name="Nowka B."/>
            <person name="Schmeisser C."/>
            <person name="Lebedeva E.V."/>
            <person name="Rattei T."/>
            <person name="Bohm C."/>
            <person name="Schmid M."/>
            <person name="Galushko A."/>
            <person name="Hatzenpichler R."/>
            <person name="Weinmaier T."/>
            <person name="Daniel R."/>
            <person name="Schleper C."/>
            <person name="Spieck E."/>
            <person name="Streit W."/>
            <person name="Wagner M."/>
        </authorList>
    </citation>
    <scope>NUCLEOTIDE SEQUENCE [LARGE SCALE GENOMIC DNA]</scope>
    <source>
        <strain evidence="2">Ga9.2</strain>
    </source>
</reference>
<dbReference type="Proteomes" id="UP000008037">
    <property type="component" value="Chromosome"/>
</dbReference>
<evidence type="ECO:0000313" key="1">
    <source>
        <dbReference type="EMBL" id="AFU58183.1"/>
    </source>
</evidence>